<reference evidence="3" key="1">
    <citation type="submission" date="2022-03" db="EMBL/GenBank/DDBJ databases">
        <title>A functionally conserved STORR gene fusion in Papaver species that diverged 16.8 million years ago.</title>
        <authorList>
            <person name="Catania T."/>
        </authorList>
    </citation>
    <scope>NUCLEOTIDE SEQUENCE</scope>
    <source>
        <strain evidence="3">S-191538</strain>
    </source>
</reference>
<evidence type="ECO:0000313" key="3">
    <source>
        <dbReference type="EMBL" id="MCL7033933.1"/>
    </source>
</evidence>
<organism evidence="3 4">
    <name type="scientific">Papaver nudicaule</name>
    <name type="common">Iceland poppy</name>
    <dbReference type="NCBI Taxonomy" id="74823"/>
    <lineage>
        <taxon>Eukaryota</taxon>
        <taxon>Viridiplantae</taxon>
        <taxon>Streptophyta</taxon>
        <taxon>Embryophyta</taxon>
        <taxon>Tracheophyta</taxon>
        <taxon>Spermatophyta</taxon>
        <taxon>Magnoliopsida</taxon>
        <taxon>Ranunculales</taxon>
        <taxon>Papaveraceae</taxon>
        <taxon>Papaveroideae</taxon>
        <taxon>Papaver</taxon>
    </lineage>
</organism>
<dbReference type="PANTHER" id="PTHR31061:SF24">
    <property type="entry name" value="LD22376P"/>
    <property type="match status" value="1"/>
</dbReference>
<feature type="transmembrane region" description="Helical" evidence="2">
    <location>
        <begin position="584"/>
        <end position="611"/>
    </location>
</feature>
<keyword evidence="2" id="KW-0812">Transmembrane</keyword>
<evidence type="ECO:0000313" key="4">
    <source>
        <dbReference type="Proteomes" id="UP001177140"/>
    </source>
</evidence>
<evidence type="ECO:0000256" key="1">
    <source>
        <dbReference type="SAM" id="MobiDB-lite"/>
    </source>
</evidence>
<feature type="transmembrane region" description="Helical" evidence="2">
    <location>
        <begin position="374"/>
        <end position="395"/>
    </location>
</feature>
<evidence type="ECO:0008006" key="5">
    <source>
        <dbReference type="Google" id="ProtNLM"/>
    </source>
</evidence>
<evidence type="ECO:0000256" key="2">
    <source>
        <dbReference type="SAM" id="Phobius"/>
    </source>
</evidence>
<feature type="transmembrane region" description="Helical" evidence="2">
    <location>
        <begin position="239"/>
        <end position="257"/>
    </location>
</feature>
<feature type="region of interest" description="Disordered" evidence="1">
    <location>
        <begin position="1"/>
        <end position="34"/>
    </location>
</feature>
<feature type="transmembrane region" description="Helical" evidence="2">
    <location>
        <begin position="401"/>
        <end position="423"/>
    </location>
</feature>
<gene>
    <name evidence="3" type="ORF">MKW94_016961</name>
</gene>
<name>A0AA41VBJ0_PAPNU</name>
<feature type="transmembrane region" description="Helical" evidence="2">
    <location>
        <begin position="97"/>
        <end position="120"/>
    </location>
</feature>
<keyword evidence="2" id="KW-1133">Transmembrane helix</keyword>
<dbReference type="AlphaFoldDB" id="A0AA41VBJ0"/>
<dbReference type="PANTHER" id="PTHR31061">
    <property type="entry name" value="LD22376P"/>
    <property type="match status" value="1"/>
</dbReference>
<dbReference type="EMBL" id="JAJJMA010140110">
    <property type="protein sequence ID" value="MCL7033933.1"/>
    <property type="molecule type" value="Genomic_DNA"/>
</dbReference>
<protein>
    <recommendedName>
        <fullName evidence="5">Heparan-alpha-glucosaminide N-acetyltransferase</fullName>
    </recommendedName>
</protein>
<feature type="transmembrane region" description="Helical" evidence="2">
    <location>
        <begin position="499"/>
        <end position="520"/>
    </location>
</feature>
<feature type="transmembrane region" description="Helical" evidence="2">
    <location>
        <begin position="162"/>
        <end position="181"/>
    </location>
</feature>
<feature type="transmembrane region" description="Helical" evidence="2">
    <location>
        <begin position="132"/>
        <end position="150"/>
    </location>
</feature>
<feature type="transmembrane region" description="Helical" evidence="2">
    <location>
        <begin position="435"/>
        <end position="458"/>
    </location>
</feature>
<accession>A0AA41VBJ0</accession>
<feature type="transmembrane region" description="Helical" evidence="2">
    <location>
        <begin position="532"/>
        <end position="554"/>
    </location>
</feature>
<feature type="transmembrane region" description="Helical" evidence="2">
    <location>
        <begin position="341"/>
        <end position="362"/>
    </location>
</feature>
<dbReference type="Proteomes" id="UP001177140">
    <property type="component" value="Unassembled WGS sequence"/>
</dbReference>
<comment type="caution">
    <text evidence="3">The sequence shown here is derived from an EMBL/GenBank/DDBJ whole genome shotgun (WGS) entry which is preliminary data.</text>
</comment>
<keyword evidence="2" id="KW-0472">Membrane</keyword>
<sequence length="635" mass="70983">MGMYELIDQQDKKKNSRMGGVAEGDLLNTDSTKNQKYVEMEEGSLNTTDDKDLSVMPSAQILNNKSAINNNSNSNGGGGGDVAAAASKPRRLVSLDVFRGLTVALMVLVDDAGGIFPAINHSPWNGVTLADFVMPFFLFIVGVALGLTYKKVPCRVDATKKAILRALKLVIFGLVLQGGYLHGINNLTYGVDIQLIRWTGTLQRIAIAYLLTAVCEIWLKGDEVVKSELSLLKKYQFQWIFVLVLTVTYTALMYGLYVPDWEYQNPSENSSFFVKCGVRGDTGPACNAVGMIDRKLLGIEHLYKRPTYARTMECSINSPDYGPLPPNAPTWCQAPFDPEGLLSSVMAIVTCMIGLHFGHIIVHFNDHKDRMMSWMVPAGGLVVVGFILDFCGMHVNKALYSLSYTCVTAGAAGILFVGIYVMVDVLGFRKPTLVFEWMGMHALMIYIFAACNVLPVLLQGFYWKKPENNFVSYFVFLLSDSDPCIIHPNFLLFSQPNQVIILLIILLLIYVSTVKINWYWPIIINSWSIGQMMVVWLMSLTTIPARLISSLSLITPMGKFNTSGHCLTAVRGRKKRHRSLIQEFFVHVEAIFIEFSLYIFFLLPLFVLVGFNHPLFLEGLYKAESTRRLPYFSTS</sequence>
<proteinExistence type="predicted"/>
<keyword evidence="4" id="KW-1185">Reference proteome</keyword>